<dbReference type="Proteomes" id="UP001497045">
    <property type="component" value="Unassembled WGS sequence"/>
</dbReference>
<dbReference type="RefSeq" id="WP_341673147.1">
    <property type="nucleotide sequence ID" value="NZ_JBBYHV010000001.1"/>
</dbReference>
<feature type="transmembrane region" description="Helical" evidence="1">
    <location>
        <begin position="122"/>
        <end position="144"/>
    </location>
</feature>
<gene>
    <name evidence="2" type="ORF">AAEO60_08115</name>
</gene>
<name>A0ABU9IEN1_9SPHN</name>
<keyword evidence="1" id="KW-0812">Transmembrane</keyword>
<keyword evidence="1" id="KW-0472">Membrane</keyword>
<feature type="transmembrane region" description="Helical" evidence="1">
    <location>
        <begin position="156"/>
        <end position="173"/>
    </location>
</feature>
<protein>
    <submittedName>
        <fullName evidence="2">Uncharacterized protein</fullName>
    </submittedName>
</protein>
<keyword evidence="3" id="KW-1185">Reference proteome</keyword>
<feature type="transmembrane region" description="Helical" evidence="1">
    <location>
        <begin position="67"/>
        <end position="85"/>
    </location>
</feature>
<reference evidence="2 3" key="1">
    <citation type="submission" date="2024-04" db="EMBL/GenBank/DDBJ databases">
        <title>Aurantiacibacter sp. DGU6 16S ribosomal RNA gene Genome sequencing and assembly.</title>
        <authorList>
            <person name="Park S."/>
        </authorList>
    </citation>
    <scope>NUCLEOTIDE SEQUENCE [LARGE SCALE GENOMIC DNA]</scope>
    <source>
        <strain evidence="2 3">DGU6</strain>
    </source>
</reference>
<comment type="caution">
    <text evidence="2">The sequence shown here is derived from an EMBL/GenBank/DDBJ whole genome shotgun (WGS) entry which is preliminary data.</text>
</comment>
<sequence>MNPEEFARGSWQDSGSAAALPPLEDLRARADRFRRRIVRRNWIEYAAGIVVVVLFAAVALFVPLPALRIGAALVIGGTCVVLWQLRRRGSPLSPMEHGGQLSVLDYQRRELVRQRDALDSIFTWYLLPLVPGMLVILASPLLSLPLAQWEWPPVDAQMAMAFPVFVFVLIYLLNKRAARQLQQQIDEIDALRAA</sequence>
<evidence type="ECO:0000256" key="1">
    <source>
        <dbReference type="SAM" id="Phobius"/>
    </source>
</evidence>
<organism evidence="2 3">
    <name type="scientific">Aurantiacibacter gilvus</name>
    <dbReference type="NCBI Taxonomy" id="3139141"/>
    <lineage>
        <taxon>Bacteria</taxon>
        <taxon>Pseudomonadati</taxon>
        <taxon>Pseudomonadota</taxon>
        <taxon>Alphaproteobacteria</taxon>
        <taxon>Sphingomonadales</taxon>
        <taxon>Erythrobacteraceae</taxon>
        <taxon>Aurantiacibacter</taxon>
    </lineage>
</organism>
<evidence type="ECO:0000313" key="2">
    <source>
        <dbReference type="EMBL" id="MEL1250632.1"/>
    </source>
</evidence>
<feature type="transmembrane region" description="Helical" evidence="1">
    <location>
        <begin position="42"/>
        <end position="61"/>
    </location>
</feature>
<evidence type="ECO:0000313" key="3">
    <source>
        <dbReference type="Proteomes" id="UP001497045"/>
    </source>
</evidence>
<proteinExistence type="predicted"/>
<keyword evidence="1" id="KW-1133">Transmembrane helix</keyword>
<dbReference type="EMBL" id="JBBYHV010000001">
    <property type="protein sequence ID" value="MEL1250632.1"/>
    <property type="molecule type" value="Genomic_DNA"/>
</dbReference>
<accession>A0ABU9IEN1</accession>